<gene>
    <name evidence="6" type="ORF">FJV41_00045</name>
</gene>
<dbReference type="GO" id="GO:0016020">
    <property type="term" value="C:membrane"/>
    <property type="evidence" value="ECO:0007669"/>
    <property type="project" value="UniProtKB-SubCell"/>
</dbReference>
<comment type="subcellular location">
    <subcellularLocation>
        <location evidence="1">Membrane</location>
        <topology evidence="1">Multi-pass membrane protein</topology>
    </subcellularLocation>
</comment>
<protein>
    <submittedName>
        <fullName evidence="6">DoxX family protein</fullName>
    </submittedName>
</protein>
<evidence type="ECO:0000256" key="5">
    <source>
        <dbReference type="SAM" id="Phobius"/>
    </source>
</evidence>
<dbReference type="AlphaFoldDB" id="A0A540XBH6"/>
<dbReference type="PIRSF" id="PIRSF030066">
    <property type="entry name" value="UCP030066"/>
    <property type="match status" value="1"/>
</dbReference>
<evidence type="ECO:0000256" key="4">
    <source>
        <dbReference type="ARBA" id="ARBA00023136"/>
    </source>
</evidence>
<dbReference type="InterPro" id="IPR016944">
    <property type="entry name" value="UCP030066"/>
</dbReference>
<name>A0A540XBH6_9BACT</name>
<proteinExistence type="predicted"/>
<feature type="transmembrane region" description="Helical" evidence="5">
    <location>
        <begin position="74"/>
        <end position="93"/>
    </location>
</feature>
<feature type="transmembrane region" description="Helical" evidence="5">
    <location>
        <begin position="99"/>
        <end position="117"/>
    </location>
</feature>
<keyword evidence="7" id="KW-1185">Reference proteome</keyword>
<feature type="transmembrane region" description="Helical" evidence="5">
    <location>
        <begin position="52"/>
        <end position="69"/>
    </location>
</feature>
<reference evidence="6 7" key="1">
    <citation type="submission" date="2019-06" db="EMBL/GenBank/DDBJ databases">
        <authorList>
            <person name="Livingstone P."/>
            <person name="Whitworth D."/>
        </authorList>
    </citation>
    <scope>NUCLEOTIDE SEQUENCE [LARGE SCALE GENOMIC DNA]</scope>
    <source>
        <strain evidence="6 7">AM401</strain>
    </source>
</reference>
<evidence type="ECO:0000256" key="3">
    <source>
        <dbReference type="ARBA" id="ARBA00022989"/>
    </source>
</evidence>
<dbReference type="EMBL" id="VIFM01000001">
    <property type="protein sequence ID" value="TQF18054.1"/>
    <property type="molecule type" value="Genomic_DNA"/>
</dbReference>
<dbReference type="InterPro" id="IPR032808">
    <property type="entry name" value="DoxX"/>
</dbReference>
<dbReference type="Proteomes" id="UP000315369">
    <property type="component" value="Unassembled WGS sequence"/>
</dbReference>
<dbReference type="RefSeq" id="WP_141640291.1">
    <property type="nucleotide sequence ID" value="NZ_VIFM01000001.1"/>
</dbReference>
<keyword evidence="2 5" id="KW-0812">Transmembrane</keyword>
<accession>A0A540XBH6</accession>
<dbReference type="OrthoDB" id="7960583at2"/>
<evidence type="ECO:0000256" key="2">
    <source>
        <dbReference type="ARBA" id="ARBA00022692"/>
    </source>
</evidence>
<evidence type="ECO:0000256" key="1">
    <source>
        <dbReference type="ARBA" id="ARBA00004141"/>
    </source>
</evidence>
<evidence type="ECO:0000313" key="7">
    <source>
        <dbReference type="Proteomes" id="UP000315369"/>
    </source>
</evidence>
<evidence type="ECO:0000313" key="6">
    <source>
        <dbReference type="EMBL" id="TQF18054.1"/>
    </source>
</evidence>
<keyword evidence="4 5" id="KW-0472">Membrane</keyword>
<comment type="caution">
    <text evidence="6">The sequence shown here is derived from an EMBL/GenBank/DDBJ whole genome shotgun (WGS) entry which is preliminary data.</text>
</comment>
<dbReference type="Pfam" id="PF13564">
    <property type="entry name" value="DoxX_2"/>
    <property type="match status" value="1"/>
</dbReference>
<sequence>MHRSKGIVIGFWVVTALLCLQMGFTAYAQLSMPEVAEAIAQLGFPHYFRKELAWAKLLGVVLLLAPVPARLKEWAYAGFAYTLVSALIAHLAMGHGPESWIYAVVTGVLWGLSYFFWRRLQAPSVGLRPATA</sequence>
<keyword evidence="3 5" id="KW-1133">Transmembrane helix</keyword>
<organism evidence="6 7">
    <name type="scientific">Myxococcus llanfairpwllgwyngyllgogerychwyrndrobwllllantysiliogogogochensis</name>
    <dbReference type="NCBI Taxonomy" id="2590453"/>
    <lineage>
        <taxon>Bacteria</taxon>
        <taxon>Pseudomonadati</taxon>
        <taxon>Myxococcota</taxon>
        <taxon>Myxococcia</taxon>
        <taxon>Myxococcales</taxon>
        <taxon>Cystobacterineae</taxon>
        <taxon>Myxococcaceae</taxon>
        <taxon>Myxococcus</taxon>
    </lineage>
</organism>